<proteinExistence type="predicted"/>
<comment type="caution">
    <text evidence="1">The sequence shown here is derived from an EMBL/GenBank/DDBJ whole genome shotgun (WGS) entry which is preliminary data.</text>
</comment>
<protein>
    <submittedName>
        <fullName evidence="1">Uncharacterized protein</fullName>
    </submittedName>
</protein>
<dbReference type="AlphaFoldDB" id="A0AAN9E2X5"/>
<name>A0AAN9E2X5_CROPI</name>
<dbReference type="Proteomes" id="UP001372338">
    <property type="component" value="Unassembled WGS sequence"/>
</dbReference>
<evidence type="ECO:0000313" key="1">
    <source>
        <dbReference type="EMBL" id="KAK7245458.1"/>
    </source>
</evidence>
<keyword evidence="2" id="KW-1185">Reference proteome</keyword>
<reference evidence="1 2" key="1">
    <citation type="submission" date="2024-01" db="EMBL/GenBank/DDBJ databases">
        <title>The genomes of 5 underutilized Papilionoideae crops provide insights into root nodulation and disease resistanc.</title>
        <authorList>
            <person name="Yuan L."/>
        </authorList>
    </citation>
    <scope>NUCLEOTIDE SEQUENCE [LARGE SCALE GENOMIC DNA]</scope>
    <source>
        <strain evidence="1">ZHUSHIDOU_FW_LH</strain>
        <tissue evidence="1">Leaf</tissue>
    </source>
</reference>
<dbReference type="EMBL" id="JAYWIO010000008">
    <property type="protein sequence ID" value="KAK7245458.1"/>
    <property type="molecule type" value="Genomic_DNA"/>
</dbReference>
<evidence type="ECO:0000313" key="2">
    <source>
        <dbReference type="Proteomes" id="UP001372338"/>
    </source>
</evidence>
<organism evidence="1 2">
    <name type="scientific">Crotalaria pallida</name>
    <name type="common">Smooth rattlebox</name>
    <name type="synonym">Crotalaria striata</name>
    <dbReference type="NCBI Taxonomy" id="3830"/>
    <lineage>
        <taxon>Eukaryota</taxon>
        <taxon>Viridiplantae</taxon>
        <taxon>Streptophyta</taxon>
        <taxon>Embryophyta</taxon>
        <taxon>Tracheophyta</taxon>
        <taxon>Spermatophyta</taxon>
        <taxon>Magnoliopsida</taxon>
        <taxon>eudicotyledons</taxon>
        <taxon>Gunneridae</taxon>
        <taxon>Pentapetalae</taxon>
        <taxon>rosids</taxon>
        <taxon>fabids</taxon>
        <taxon>Fabales</taxon>
        <taxon>Fabaceae</taxon>
        <taxon>Papilionoideae</taxon>
        <taxon>50 kb inversion clade</taxon>
        <taxon>genistoids sensu lato</taxon>
        <taxon>core genistoids</taxon>
        <taxon>Crotalarieae</taxon>
        <taxon>Crotalaria</taxon>
    </lineage>
</organism>
<accession>A0AAN9E2X5</accession>
<gene>
    <name evidence="1" type="ORF">RIF29_40304</name>
</gene>
<sequence length="104" mass="10774">MKSKKKLAKIVQFLQAPVLWNLSVLQRLREIGGLGSGEGVEIVLELALVVVAVVDGVDGFLVGVGVGVDGKVDGAQSAPKRTLVEDDGVAGTDVVLAVLRLANQ</sequence>